<dbReference type="InterPro" id="IPR014592">
    <property type="entry name" value="P-loop_UCP034888"/>
</dbReference>
<dbReference type="SUPFAM" id="SSF52540">
    <property type="entry name" value="P-loop containing nucleoside triphosphate hydrolases"/>
    <property type="match status" value="1"/>
</dbReference>
<dbReference type="InterPro" id="IPR003959">
    <property type="entry name" value="ATPase_AAA_core"/>
</dbReference>
<evidence type="ECO:0000313" key="4">
    <source>
        <dbReference type="EMBL" id="GAB0058712.1"/>
    </source>
</evidence>
<dbReference type="PANTHER" id="PTHR43581">
    <property type="entry name" value="ATP/GTP PHOSPHATASE"/>
    <property type="match status" value="1"/>
</dbReference>
<dbReference type="Gene3D" id="3.40.50.300">
    <property type="entry name" value="P-loop containing nucleotide triphosphate hydrolases"/>
    <property type="match status" value="2"/>
</dbReference>
<evidence type="ECO:0000259" key="3">
    <source>
        <dbReference type="Pfam" id="PF13304"/>
    </source>
</evidence>
<dbReference type="Pfam" id="PF13304">
    <property type="entry name" value="AAA_21"/>
    <property type="match status" value="1"/>
</dbReference>
<feature type="domain" description="Endonuclease GajA/Old nuclease/RecF-like AAA" evidence="2">
    <location>
        <begin position="1"/>
        <end position="47"/>
    </location>
</feature>
<evidence type="ECO:0008006" key="6">
    <source>
        <dbReference type="Google" id="ProtNLM"/>
    </source>
</evidence>
<proteinExistence type="predicted"/>
<sequence>MITGIRLRNFKCFAKLDLPLANLTLLTGLNGMGKSTVIQSLLVLRQSHLQGLFPNRGLALNGDLITLGTARSVLYEYADRDEIAIGLRSQQNELWSEFLFKYNQYADFLELDSASRQQFSLDQCLFKDRFQYIQADRLGPRAMFPVSHHAVREHLSLGAHGEYASYFLDLFGSQPVLLSHIRHEEARSDQLLHQVAAWLGEISPGVDLHLLTHENMDVVNLEYSFAATEGRRFRTTSVGFGITYSMPIIVAILSAQPDDLLILENPEAHLHPQGQVRIGELIARAAHAGIQLIVETHSDHILNGMRIAVRQGRCAPNRVAMHFFSRPRQAQPPYQTRIISPTIDENGRIDPWPDGFFDEWEKSLECLF</sequence>
<dbReference type="InterPro" id="IPR041685">
    <property type="entry name" value="AAA_GajA/Old/RecF-like"/>
</dbReference>
<organism evidence="4 5">
    <name type="scientific">Candidatus Magnetaquiglobus chichijimensis</name>
    <dbReference type="NCBI Taxonomy" id="3141448"/>
    <lineage>
        <taxon>Bacteria</taxon>
        <taxon>Pseudomonadati</taxon>
        <taxon>Pseudomonadota</taxon>
        <taxon>Magnetococcia</taxon>
        <taxon>Magnetococcales</taxon>
        <taxon>Candidatus Magnetaquicoccaceae</taxon>
        <taxon>Candidatus Magnetaquiglobus</taxon>
    </lineage>
</organism>
<dbReference type="InterPro" id="IPR027417">
    <property type="entry name" value="P-loop_NTPase"/>
</dbReference>
<dbReference type="PANTHER" id="PTHR43581:SF2">
    <property type="entry name" value="EXCINUCLEASE ATPASE SUBUNIT"/>
    <property type="match status" value="1"/>
</dbReference>
<dbReference type="InterPro" id="IPR051396">
    <property type="entry name" value="Bact_Antivir_Def_Nuclease"/>
</dbReference>
<dbReference type="InterPro" id="IPR022532">
    <property type="entry name" value="DUF3696"/>
</dbReference>
<dbReference type="RefSeq" id="WP_420906435.1">
    <property type="nucleotide sequence ID" value="NZ_BAAFGK010000005.1"/>
</dbReference>
<protein>
    <recommendedName>
        <fullName evidence="6">DUF3696 domain-containing protein</fullName>
    </recommendedName>
</protein>
<keyword evidence="5" id="KW-1185">Reference proteome</keyword>
<comment type="caution">
    <text evidence="4">The sequence shown here is derived from an EMBL/GenBank/DDBJ whole genome shotgun (WGS) entry which is preliminary data.</text>
</comment>
<feature type="domain" description="DUF3696" evidence="1">
    <location>
        <begin position="314"/>
        <end position="365"/>
    </location>
</feature>
<name>A0ABQ0CCU7_9PROT</name>
<evidence type="ECO:0000313" key="5">
    <source>
        <dbReference type="Proteomes" id="UP001628193"/>
    </source>
</evidence>
<reference evidence="4 5" key="1">
    <citation type="submission" date="2024-09" db="EMBL/GenBank/DDBJ databases">
        <title>Draft genome sequence of Candidatus Magnetaquicoccaceae bacterium FCR-1.</title>
        <authorList>
            <person name="Shimoshige H."/>
            <person name="Shimamura S."/>
            <person name="Taoka A."/>
            <person name="Kobayashi H."/>
            <person name="Maekawa T."/>
        </authorList>
    </citation>
    <scope>NUCLEOTIDE SEQUENCE [LARGE SCALE GENOMIC DNA]</scope>
    <source>
        <strain evidence="4 5">FCR-1</strain>
    </source>
</reference>
<evidence type="ECO:0000259" key="2">
    <source>
        <dbReference type="Pfam" id="PF13175"/>
    </source>
</evidence>
<dbReference type="Pfam" id="PF12476">
    <property type="entry name" value="DUF3696"/>
    <property type="match status" value="1"/>
</dbReference>
<dbReference type="PIRSF" id="PIRSF034888">
    <property type="entry name" value="P-loop_UCP034888"/>
    <property type="match status" value="1"/>
</dbReference>
<gene>
    <name evidence="4" type="ORF">SIID45300_03067</name>
</gene>
<dbReference type="Pfam" id="PF13175">
    <property type="entry name" value="AAA_15"/>
    <property type="match status" value="1"/>
</dbReference>
<dbReference type="EMBL" id="BAAFGK010000005">
    <property type="protein sequence ID" value="GAB0058712.1"/>
    <property type="molecule type" value="Genomic_DNA"/>
</dbReference>
<evidence type="ECO:0000259" key="1">
    <source>
        <dbReference type="Pfam" id="PF12476"/>
    </source>
</evidence>
<dbReference type="Proteomes" id="UP001628193">
    <property type="component" value="Unassembled WGS sequence"/>
</dbReference>
<accession>A0ABQ0CCU7</accession>
<feature type="domain" description="ATPase AAA-type core" evidence="3">
    <location>
        <begin position="153"/>
        <end position="303"/>
    </location>
</feature>